<accession>A0A812LSY9</accession>
<dbReference type="SMART" id="SM00225">
    <property type="entry name" value="BTB"/>
    <property type="match status" value="1"/>
</dbReference>
<comment type="caution">
    <text evidence="2">The sequence shown here is derived from an EMBL/GenBank/DDBJ whole genome shotgun (WGS) entry which is preliminary data.</text>
</comment>
<dbReference type="PANTHER" id="PTHR24413">
    <property type="entry name" value="SPECKLE-TYPE POZ PROTEIN"/>
    <property type="match status" value="1"/>
</dbReference>
<dbReference type="InterPro" id="IPR011333">
    <property type="entry name" value="SKP1/BTB/POZ_sf"/>
</dbReference>
<dbReference type="SUPFAM" id="SSF54695">
    <property type="entry name" value="POZ domain"/>
    <property type="match status" value="1"/>
</dbReference>
<feature type="domain" description="BTB" evidence="1">
    <location>
        <begin position="148"/>
        <end position="211"/>
    </location>
</feature>
<dbReference type="PROSITE" id="PS50097">
    <property type="entry name" value="BTB"/>
    <property type="match status" value="1"/>
</dbReference>
<protein>
    <submittedName>
        <fullName evidence="2">BTBD11 protein</fullName>
    </submittedName>
</protein>
<reference evidence="2" key="1">
    <citation type="submission" date="2021-02" db="EMBL/GenBank/DDBJ databases">
        <authorList>
            <person name="Dougan E. K."/>
            <person name="Rhodes N."/>
            <person name="Thang M."/>
            <person name="Chan C."/>
        </authorList>
    </citation>
    <scope>NUCLEOTIDE SEQUENCE</scope>
</reference>
<proteinExistence type="predicted"/>
<keyword evidence="3" id="KW-1185">Reference proteome</keyword>
<dbReference type="CDD" id="cd14733">
    <property type="entry name" value="BACK"/>
    <property type="match status" value="1"/>
</dbReference>
<dbReference type="CDD" id="cd18186">
    <property type="entry name" value="BTB_POZ_ZBTB_KLHL-like"/>
    <property type="match status" value="1"/>
</dbReference>
<sequence>MFMPLVAPIQGVSPDFCWALEWRRAAQLAGIDLTRRPLGALLPAPGPDGTILKRHIDTAEASDWLRGILLRTYQHATVTQAGGKMWEWSARLSKRLCLPATLGSGLLFPMTLAAGDFIAVGTSAMRVVLGGLQLNLLTLFEKQGTNHADIFIQAEGREIPAHKAVLAAHSPFLSALFAENPGHERVELEHKFTVVYTLVRLLYFGGLAADRLTPLEGLDLLSLAEELQVKAVEAEDVRPIIVNGLDESNCVDVLNHEALHKFPEFEDAACKFTGEHLQTMLKSRKESLLKVPRHLLTVVLQYACHHVSNDAETDLIVKYCLHHTQIDSACDLLRETKTWQWGGGDFSVLRSLPAEDGEPMEEPSQVWRIDGVRAAMEGTPAKVVAGGFFDWCIRLDYGAEGKLRLVYESAKPTEGSRAINRFPAAMFAWQVMYKGQNVFHEKPVFICFPENVPLHWSTTLPITAAELSDDDSLEITVMMAENPMISLVLYYFSADLKTTVFAEDILNRLPHIEYRCLSSYSLVKTHGPE</sequence>
<dbReference type="Proteomes" id="UP000604046">
    <property type="component" value="Unassembled WGS sequence"/>
</dbReference>
<dbReference type="EMBL" id="CAJNDS010001046">
    <property type="protein sequence ID" value="CAE7245281.1"/>
    <property type="molecule type" value="Genomic_DNA"/>
</dbReference>
<evidence type="ECO:0000313" key="3">
    <source>
        <dbReference type="Proteomes" id="UP000604046"/>
    </source>
</evidence>
<evidence type="ECO:0000313" key="2">
    <source>
        <dbReference type="EMBL" id="CAE7245281.1"/>
    </source>
</evidence>
<organism evidence="2 3">
    <name type="scientific">Symbiodinium natans</name>
    <dbReference type="NCBI Taxonomy" id="878477"/>
    <lineage>
        <taxon>Eukaryota</taxon>
        <taxon>Sar</taxon>
        <taxon>Alveolata</taxon>
        <taxon>Dinophyceae</taxon>
        <taxon>Suessiales</taxon>
        <taxon>Symbiodiniaceae</taxon>
        <taxon>Symbiodinium</taxon>
    </lineage>
</organism>
<evidence type="ECO:0000259" key="1">
    <source>
        <dbReference type="PROSITE" id="PS50097"/>
    </source>
</evidence>
<dbReference type="AlphaFoldDB" id="A0A812LSY9"/>
<name>A0A812LSY9_9DINO</name>
<dbReference type="InterPro" id="IPR000210">
    <property type="entry name" value="BTB/POZ_dom"/>
</dbReference>
<dbReference type="Pfam" id="PF00651">
    <property type="entry name" value="BTB"/>
    <property type="match status" value="1"/>
</dbReference>
<dbReference type="OrthoDB" id="407106at2759"/>
<dbReference type="Gene3D" id="3.30.710.10">
    <property type="entry name" value="Potassium Channel Kv1.1, Chain A"/>
    <property type="match status" value="1"/>
</dbReference>
<gene>
    <name evidence="2" type="primary">BTBD11</name>
    <name evidence="2" type="ORF">SNAT2548_LOCUS11559</name>
</gene>